<evidence type="ECO:0000313" key="8">
    <source>
        <dbReference type="Proteomes" id="UP000278437"/>
    </source>
</evidence>
<sequence length="686" mass="74051">MIHFIRPQWLLALIPLALLLYFLWRRRAAVSAWQGYIAPHLAGLLMAGDNRIKANKSLWLLAASWFIATLALAGPAFDKEPMPVFSAGGGRVLVMDMSVSMFATDLVPNRVTQAKFRATDLIEALPEGDTGLIAYAGDAFVISPLTRDKSTLLNLLPSLSPDIMPLLGSSPAEGVALARDLLVHGGHPGGDIILMTDGLDEVDAADIRRALKDSKLRLSVYGFGTAQGAPMKLPDGKLVRGNDDELVMPRLDAAVLAKLASDERGIWLPAGLDGSDVKHLVSWLDREGDAKETELSGDSWQDLGPYIALLLLLPALISFRRGILGALLLCALLPAMPPSAEASIWQTRDQSAMDAFKEGKFADAASGFTREDWKAAADYRAGNFEAALDGFNKDQSANGLYNQGNALMQLGKYDDAANRYAEALKKNPDLSAATQNLALAKALAQQQQQQNGNGENQDNKEQNKDESQSQNQEQNQEQNQQQNQSGEQNQGDQSQQNGADQQNGSDQQGSSQADNQSGDNQAANQQDNSQKASGDAKQQPDASADSAPKPSDPSTESANSGADNANNDQAKQDAPMNADAAQAAQQKDTQQPQQAARQGLEANQADDNQQAAQSASLGDKQDDNQGEQAEVAVVDPSIKESDLPPEMMRALKAVNDDPAVLLRNKMQLEYQIRRARGDHRKEKEKW</sequence>
<accession>A0ABN5TXL5</accession>
<keyword evidence="8" id="KW-1185">Reference proteome</keyword>
<feature type="transmembrane region" description="Helical" evidence="5">
    <location>
        <begin position="6"/>
        <end position="24"/>
    </location>
</feature>
<keyword evidence="2 3" id="KW-0802">TPR repeat</keyword>
<keyword evidence="5" id="KW-0472">Membrane</keyword>
<dbReference type="InterPro" id="IPR019734">
    <property type="entry name" value="TPR_rpt"/>
</dbReference>
<keyword evidence="1" id="KW-0677">Repeat</keyword>
<dbReference type="InterPro" id="IPR050768">
    <property type="entry name" value="UPF0353/GerABKA_families"/>
</dbReference>
<evidence type="ECO:0000256" key="2">
    <source>
        <dbReference type="ARBA" id="ARBA00022803"/>
    </source>
</evidence>
<dbReference type="SMART" id="SM00327">
    <property type="entry name" value="VWA"/>
    <property type="match status" value="1"/>
</dbReference>
<dbReference type="PROSITE" id="PS50234">
    <property type="entry name" value="VWFA"/>
    <property type="match status" value="1"/>
</dbReference>
<protein>
    <submittedName>
        <fullName evidence="7">Tetratricopeptide repeat protein</fullName>
    </submittedName>
</protein>
<dbReference type="InterPro" id="IPR011990">
    <property type="entry name" value="TPR-like_helical_dom_sf"/>
</dbReference>
<dbReference type="Pfam" id="PF13519">
    <property type="entry name" value="VWA_2"/>
    <property type="match status" value="1"/>
</dbReference>
<dbReference type="InterPro" id="IPR002035">
    <property type="entry name" value="VWF_A"/>
</dbReference>
<feature type="compositionally biased region" description="Low complexity" evidence="4">
    <location>
        <begin position="540"/>
        <end position="616"/>
    </location>
</feature>
<name>A0ABN5TXL5_9GAMM</name>
<feature type="compositionally biased region" description="Basic and acidic residues" evidence="4">
    <location>
        <begin position="457"/>
        <end position="467"/>
    </location>
</feature>
<dbReference type="PANTHER" id="PTHR22550">
    <property type="entry name" value="SPORE GERMINATION PROTEIN"/>
    <property type="match status" value="1"/>
</dbReference>
<dbReference type="PROSITE" id="PS50005">
    <property type="entry name" value="TPR"/>
    <property type="match status" value="1"/>
</dbReference>
<evidence type="ECO:0000259" key="6">
    <source>
        <dbReference type="PROSITE" id="PS50234"/>
    </source>
</evidence>
<dbReference type="SUPFAM" id="SSF48452">
    <property type="entry name" value="TPR-like"/>
    <property type="match status" value="1"/>
</dbReference>
<keyword evidence="5" id="KW-0812">Transmembrane</keyword>
<dbReference type="Gene3D" id="1.25.40.10">
    <property type="entry name" value="Tetratricopeptide repeat domain"/>
    <property type="match status" value="1"/>
</dbReference>
<feature type="compositionally biased region" description="Low complexity" evidence="4">
    <location>
        <begin position="468"/>
        <end position="533"/>
    </location>
</feature>
<evidence type="ECO:0000256" key="1">
    <source>
        <dbReference type="ARBA" id="ARBA00022737"/>
    </source>
</evidence>
<feature type="domain" description="VWFA" evidence="6">
    <location>
        <begin position="90"/>
        <end position="224"/>
    </location>
</feature>
<evidence type="ECO:0000256" key="5">
    <source>
        <dbReference type="SAM" id="Phobius"/>
    </source>
</evidence>
<gene>
    <name evidence="7" type="ORF">STH12_01910</name>
</gene>
<dbReference type="RefSeq" id="WP_126167322.1">
    <property type="nucleotide sequence ID" value="NZ_CP020373.1"/>
</dbReference>
<dbReference type="SMART" id="SM00028">
    <property type="entry name" value="TPR"/>
    <property type="match status" value="1"/>
</dbReference>
<dbReference type="EMBL" id="CP020373">
    <property type="protein sequence ID" value="AZQ11010.1"/>
    <property type="molecule type" value="Genomic_DNA"/>
</dbReference>
<dbReference type="Proteomes" id="UP000278437">
    <property type="component" value="Chromosome"/>
</dbReference>
<evidence type="ECO:0000256" key="3">
    <source>
        <dbReference type="PROSITE-ProRule" id="PRU00339"/>
    </source>
</evidence>
<organism evidence="7 8">
    <name type="scientific">Shewanella khirikhana</name>
    <dbReference type="NCBI Taxonomy" id="1965282"/>
    <lineage>
        <taxon>Bacteria</taxon>
        <taxon>Pseudomonadati</taxon>
        <taxon>Pseudomonadota</taxon>
        <taxon>Gammaproteobacteria</taxon>
        <taxon>Alteromonadales</taxon>
        <taxon>Shewanellaceae</taxon>
        <taxon>Shewanella</taxon>
    </lineage>
</organism>
<feature type="transmembrane region" description="Helical" evidence="5">
    <location>
        <begin position="58"/>
        <end position="77"/>
    </location>
</feature>
<evidence type="ECO:0000256" key="4">
    <source>
        <dbReference type="SAM" id="MobiDB-lite"/>
    </source>
</evidence>
<reference evidence="8" key="1">
    <citation type="submission" date="2017-03" db="EMBL/GenBank/DDBJ databases">
        <title>Full genome sequence of a non-lethal Shewanella isolate that potentiates virulence of Vibio parahaemolyticus causing acute hepatopancreatic necrosis disease (AHPND) in shrimp.</title>
        <authorList>
            <person name="Prachumwat A."/>
            <person name="Sritunyalucksana K."/>
        </authorList>
    </citation>
    <scope>NUCLEOTIDE SEQUENCE [LARGE SCALE GENOMIC DNA]</scope>
    <source>
        <strain evidence="8">TH2012</strain>
    </source>
</reference>
<feature type="compositionally biased region" description="Low complexity" evidence="4">
    <location>
        <begin position="442"/>
        <end position="456"/>
    </location>
</feature>
<dbReference type="PROSITE" id="PS50293">
    <property type="entry name" value="TPR_REGION"/>
    <property type="match status" value="1"/>
</dbReference>
<dbReference type="Pfam" id="PF07719">
    <property type="entry name" value="TPR_2"/>
    <property type="match status" value="1"/>
</dbReference>
<dbReference type="Gene3D" id="3.40.50.410">
    <property type="entry name" value="von Willebrand factor, type A domain"/>
    <property type="match status" value="1"/>
</dbReference>
<evidence type="ECO:0000313" key="7">
    <source>
        <dbReference type="EMBL" id="AZQ11010.1"/>
    </source>
</evidence>
<dbReference type="SUPFAM" id="SSF53300">
    <property type="entry name" value="vWA-like"/>
    <property type="match status" value="1"/>
</dbReference>
<dbReference type="InterPro" id="IPR013105">
    <property type="entry name" value="TPR_2"/>
</dbReference>
<feature type="repeat" description="TPR" evidence="3">
    <location>
        <begin position="397"/>
        <end position="430"/>
    </location>
</feature>
<dbReference type="PANTHER" id="PTHR22550:SF14">
    <property type="entry name" value="VWFA DOMAIN-CONTAINING PROTEIN"/>
    <property type="match status" value="1"/>
</dbReference>
<feature type="region of interest" description="Disordered" evidence="4">
    <location>
        <begin position="442"/>
        <end position="641"/>
    </location>
</feature>
<dbReference type="InterPro" id="IPR036465">
    <property type="entry name" value="vWFA_dom_sf"/>
</dbReference>
<keyword evidence="5" id="KW-1133">Transmembrane helix</keyword>
<proteinExistence type="predicted"/>